<reference evidence="3" key="1">
    <citation type="journal article" date="2019" name="Int. J. Syst. Evol. Microbiol.">
        <title>The Global Catalogue of Microorganisms (GCM) 10K type strain sequencing project: providing services to taxonomists for standard genome sequencing and annotation.</title>
        <authorList>
            <consortium name="The Broad Institute Genomics Platform"/>
            <consortium name="The Broad Institute Genome Sequencing Center for Infectious Disease"/>
            <person name="Wu L."/>
            <person name="Ma J."/>
        </authorList>
    </citation>
    <scope>NUCLEOTIDE SEQUENCE [LARGE SCALE GENOMIC DNA]</scope>
    <source>
        <strain evidence="3">KCTC 42742</strain>
    </source>
</reference>
<feature type="region of interest" description="Disordered" evidence="1">
    <location>
        <begin position="1"/>
        <end position="31"/>
    </location>
</feature>
<accession>A0ABV7RC59</accession>
<evidence type="ECO:0000313" key="3">
    <source>
        <dbReference type="Proteomes" id="UP001595741"/>
    </source>
</evidence>
<protein>
    <submittedName>
        <fullName evidence="2">Uncharacterized protein</fullName>
    </submittedName>
</protein>
<proteinExistence type="predicted"/>
<keyword evidence="3" id="KW-1185">Reference proteome</keyword>
<sequence>MYLYESITVDNENTSPPHHRQRPPPAGQANCRKKAAFLIKIKILESATHAAGRRRRIAIADRFHAMTDANSVLFAAAARHAATALPGGKKATAGMH</sequence>
<evidence type="ECO:0000256" key="1">
    <source>
        <dbReference type="SAM" id="MobiDB-lite"/>
    </source>
</evidence>
<dbReference type="EMBL" id="JBHRXN010000009">
    <property type="protein sequence ID" value="MFC3531133.1"/>
    <property type="molecule type" value="Genomic_DNA"/>
</dbReference>
<evidence type="ECO:0000313" key="2">
    <source>
        <dbReference type="EMBL" id="MFC3531133.1"/>
    </source>
</evidence>
<dbReference type="RefSeq" id="WP_386088199.1">
    <property type="nucleotide sequence ID" value="NZ_JBHRXN010000009.1"/>
</dbReference>
<gene>
    <name evidence="2" type="ORF">ACFOLG_02970</name>
</gene>
<dbReference type="Proteomes" id="UP001595741">
    <property type="component" value="Unassembled WGS sequence"/>
</dbReference>
<comment type="caution">
    <text evidence="2">The sequence shown here is derived from an EMBL/GenBank/DDBJ whole genome shotgun (WGS) entry which is preliminary data.</text>
</comment>
<organism evidence="2 3">
    <name type="scientific">Vogesella facilis</name>
    <dbReference type="NCBI Taxonomy" id="1655232"/>
    <lineage>
        <taxon>Bacteria</taxon>
        <taxon>Pseudomonadati</taxon>
        <taxon>Pseudomonadota</taxon>
        <taxon>Betaproteobacteria</taxon>
        <taxon>Neisseriales</taxon>
        <taxon>Chromobacteriaceae</taxon>
        <taxon>Vogesella</taxon>
    </lineage>
</organism>
<name>A0ABV7RC59_9NEIS</name>